<dbReference type="Gene3D" id="3.30.110.40">
    <property type="entry name" value="TusA-like domain"/>
    <property type="match status" value="1"/>
</dbReference>
<gene>
    <name evidence="3" type="primary">tusA</name>
    <name evidence="3" type="ORF">HLB35_11630</name>
</gene>
<feature type="domain" description="UPF0033" evidence="2">
    <location>
        <begin position="12"/>
        <end position="36"/>
    </location>
</feature>
<dbReference type="InterPro" id="IPR001455">
    <property type="entry name" value="TusA-like"/>
</dbReference>
<comment type="similarity">
    <text evidence="1">Belongs to the sulfur carrier protein TusA family.</text>
</comment>
<dbReference type="Pfam" id="PF01206">
    <property type="entry name" value="TusA"/>
    <property type="match status" value="1"/>
</dbReference>
<dbReference type="EMBL" id="JABFHI010000004">
    <property type="protein sequence ID" value="NOG32246.1"/>
    <property type="molecule type" value="Genomic_DNA"/>
</dbReference>
<evidence type="ECO:0000259" key="2">
    <source>
        <dbReference type="PROSITE" id="PS01148"/>
    </source>
</evidence>
<name>A0A7Y3TXV8_9GAMM</name>
<dbReference type="PROSITE" id="PS01148">
    <property type="entry name" value="UPF0033"/>
    <property type="match status" value="1"/>
</dbReference>
<accession>A0A7Y3TXV8</accession>
<reference evidence="3 4" key="2">
    <citation type="submission" date="2020-06" db="EMBL/GenBank/DDBJ databases">
        <title>Halomonas songnenensis sp. nov., a moderately halophilic bacterium isolated from saline and alkaline soils.</title>
        <authorList>
            <person name="Jiang J."/>
            <person name="Pan Y."/>
        </authorList>
    </citation>
    <scope>NUCLEOTIDE SEQUENCE [LARGE SCALE GENOMIC DNA]</scope>
    <source>
        <strain evidence="3 4">TBZ9</strain>
    </source>
</reference>
<protein>
    <submittedName>
        <fullName evidence="3">Sulfurtransferase TusA</fullName>
        <ecNumber evidence="3">2.8.1.-</ecNumber>
    </submittedName>
</protein>
<keyword evidence="4" id="KW-1185">Reference proteome</keyword>
<evidence type="ECO:0000313" key="4">
    <source>
        <dbReference type="Proteomes" id="UP000588806"/>
    </source>
</evidence>
<dbReference type="Proteomes" id="UP000588806">
    <property type="component" value="Unassembled WGS sequence"/>
</dbReference>
<keyword evidence="3" id="KW-0808">Transferase</keyword>
<organism evidence="3 4">
    <name type="scientific">Vreelandella azerica</name>
    <dbReference type="NCBI Taxonomy" id="2732867"/>
    <lineage>
        <taxon>Bacteria</taxon>
        <taxon>Pseudomonadati</taxon>
        <taxon>Pseudomonadota</taxon>
        <taxon>Gammaproteobacteria</taxon>
        <taxon>Oceanospirillales</taxon>
        <taxon>Halomonadaceae</taxon>
        <taxon>Vreelandella</taxon>
    </lineage>
</organism>
<dbReference type="NCBIfam" id="NF001423">
    <property type="entry name" value="PRK00299.1"/>
    <property type="match status" value="1"/>
</dbReference>
<dbReference type="GO" id="GO:0016740">
    <property type="term" value="F:transferase activity"/>
    <property type="evidence" value="ECO:0007669"/>
    <property type="project" value="UniProtKB-KW"/>
</dbReference>
<dbReference type="RefSeq" id="WP_171702700.1">
    <property type="nucleotide sequence ID" value="NZ_JABFHI010000004.1"/>
</dbReference>
<dbReference type="AlphaFoldDB" id="A0A7Y3TXV8"/>
<proteinExistence type="inferred from homology"/>
<sequence>MSETLPEYDEQLDTRGLFCPEPIMMLHNKVAELKPGQVLQVVATDPATTRDVPKFCQFLNHDLVAQTAVGDELYYYVRVCD</sequence>
<evidence type="ECO:0000256" key="1">
    <source>
        <dbReference type="ARBA" id="ARBA00008984"/>
    </source>
</evidence>
<comment type="caution">
    <text evidence="3">The sequence shown here is derived from an EMBL/GenBank/DDBJ whole genome shotgun (WGS) entry which is preliminary data.</text>
</comment>
<dbReference type="InterPro" id="IPR036868">
    <property type="entry name" value="TusA-like_sf"/>
</dbReference>
<evidence type="ECO:0000313" key="3">
    <source>
        <dbReference type="EMBL" id="NOG32246.1"/>
    </source>
</evidence>
<dbReference type="SUPFAM" id="SSF64307">
    <property type="entry name" value="SirA-like"/>
    <property type="match status" value="1"/>
</dbReference>
<dbReference type="PANTHER" id="PTHR33279">
    <property type="entry name" value="SULFUR CARRIER PROTEIN YEDF-RELATED"/>
    <property type="match status" value="1"/>
</dbReference>
<dbReference type="EC" id="2.8.1.-" evidence="3"/>
<dbReference type="PANTHER" id="PTHR33279:SF2">
    <property type="entry name" value="SULFUR CARRIER PROTEIN TUSA"/>
    <property type="match status" value="1"/>
</dbReference>
<reference evidence="3 4" key="1">
    <citation type="submission" date="2020-05" db="EMBL/GenBank/DDBJ databases">
        <authorList>
            <person name="Ruan W."/>
            <person name="Jeon C.O."/>
            <person name="Chun B.H."/>
        </authorList>
    </citation>
    <scope>NUCLEOTIDE SEQUENCE [LARGE SCALE GENOMIC DNA]</scope>
    <source>
        <strain evidence="3 4">TBZ9</strain>
    </source>
</reference>